<dbReference type="FunFam" id="3.30.70.330:FF:000570">
    <property type="entry name" value="ALKylated DNA repair protein AlkB homolog"/>
    <property type="match status" value="1"/>
</dbReference>
<dbReference type="PROSITE" id="PS50102">
    <property type="entry name" value="RRM"/>
    <property type="match status" value="1"/>
</dbReference>
<evidence type="ECO:0000256" key="5">
    <source>
        <dbReference type="ARBA" id="ARBA00022490"/>
    </source>
</evidence>
<dbReference type="GO" id="GO:0005737">
    <property type="term" value="C:cytoplasm"/>
    <property type="evidence" value="ECO:0007669"/>
    <property type="project" value="UniProtKB-SubCell"/>
</dbReference>
<dbReference type="Pfam" id="PF13532">
    <property type="entry name" value="2OG-FeII_Oxy_2"/>
    <property type="match status" value="1"/>
</dbReference>
<organism evidence="15">
    <name type="scientific">Melanaphis sacchari</name>
    <dbReference type="NCBI Taxonomy" id="742174"/>
    <lineage>
        <taxon>Eukaryota</taxon>
        <taxon>Metazoa</taxon>
        <taxon>Ecdysozoa</taxon>
        <taxon>Arthropoda</taxon>
        <taxon>Hexapoda</taxon>
        <taxon>Insecta</taxon>
        <taxon>Pterygota</taxon>
        <taxon>Neoptera</taxon>
        <taxon>Paraneoptera</taxon>
        <taxon>Hemiptera</taxon>
        <taxon>Sternorrhyncha</taxon>
        <taxon>Aphidomorpha</taxon>
        <taxon>Aphidoidea</taxon>
        <taxon>Aphididae</taxon>
        <taxon>Aphidini</taxon>
        <taxon>Melanaphis</taxon>
    </lineage>
</organism>
<dbReference type="GO" id="GO:0046872">
    <property type="term" value="F:metal ion binding"/>
    <property type="evidence" value="ECO:0007669"/>
    <property type="project" value="UniProtKB-KW"/>
</dbReference>
<dbReference type="OrthoDB" id="271595at2759"/>
<evidence type="ECO:0000256" key="1">
    <source>
        <dbReference type="ARBA" id="ARBA00001954"/>
    </source>
</evidence>
<evidence type="ECO:0000256" key="8">
    <source>
        <dbReference type="ARBA" id="ARBA00022884"/>
    </source>
</evidence>
<keyword evidence="9" id="KW-0408">Iron</keyword>
<dbReference type="GO" id="GO:0070988">
    <property type="term" value="P:demethylation"/>
    <property type="evidence" value="ECO:0007669"/>
    <property type="project" value="InterPro"/>
</dbReference>
<comment type="cofactor">
    <cofactor evidence="1">
        <name>Fe(2+)</name>
        <dbReference type="ChEBI" id="CHEBI:29033"/>
    </cofactor>
</comment>
<dbReference type="SUPFAM" id="SSF46565">
    <property type="entry name" value="Chaperone J-domain"/>
    <property type="match status" value="1"/>
</dbReference>
<dbReference type="PROSITE" id="PS51471">
    <property type="entry name" value="FE2OG_OXY"/>
    <property type="match status" value="1"/>
</dbReference>
<dbReference type="InterPro" id="IPR036671">
    <property type="entry name" value="DPH_MB_sf"/>
</dbReference>
<sequence>MALVNSKQMRMYASMLKKEMNIEASLNPTTNLMVCNCGLVNGLRRKDLLQVFYQCGQIERIIMIPYKSYCFISFTKIEEATNALEKINGKFNGLSNEHKMFFLIFTVSIPEPIELPTVSPPGLEIIENFVTEEEENFILEYLNEHWPGSSSMKHRQVKHYGYEFDYDFNNVRYDTCDPIPKEFEFILNAIYLRLKWRPNQITVNKYLPGQGIPNHFDNCSVFDEYILSLSLNSDVTMEFRNGLKRSGIFLKAKSLLIMSGESRYEWTHGITPRKIDMINTVDGLDVVYRGTRFSVTFRRVIQTSENIEVKKDLYEILGCDKSTPFETLKDNYKKLLLKIHPDKNISSSSSSSAACAELNKAWSVLKDSDLKKQYDEQIEQNDINTEVTIYDFLSISDLENNEMDDTLFYRCRCGGKFLVPKSMVVNVDQTESLLFPCDDCSLFIEVTIPNTNVSK</sequence>
<dbReference type="Gene3D" id="2.60.120.590">
    <property type="entry name" value="Alpha-ketoglutarate-dependent dioxygenase AlkB-like"/>
    <property type="match status" value="1"/>
</dbReference>
<keyword evidence="7" id="KW-0479">Metal-binding</keyword>
<dbReference type="CDD" id="cd06257">
    <property type="entry name" value="DnaJ"/>
    <property type="match status" value="1"/>
</dbReference>
<dbReference type="InterPro" id="IPR005123">
    <property type="entry name" value="Oxoglu/Fe-dep_dioxygenase_dom"/>
</dbReference>
<dbReference type="PROSITE" id="PS50076">
    <property type="entry name" value="DNAJ_2"/>
    <property type="match status" value="1"/>
</dbReference>
<dbReference type="InterPro" id="IPR012677">
    <property type="entry name" value="Nucleotide-bd_a/b_plait_sf"/>
</dbReference>
<dbReference type="Gene3D" id="1.10.287.110">
    <property type="entry name" value="DnaJ domain"/>
    <property type="match status" value="1"/>
</dbReference>
<dbReference type="PROSITE" id="PS51074">
    <property type="entry name" value="DPH_MB"/>
    <property type="match status" value="1"/>
</dbReference>
<dbReference type="InterPro" id="IPR001623">
    <property type="entry name" value="DnaJ_domain"/>
</dbReference>
<dbReference type="InterPro" id="IPR034256">
    <property type="entry name" value="ALKBH8_RRM"/>
</dbReference>
<feature type="domain" description="J" evidence="11">
    <location>
        <begin position="312"/>
        <end position="378"/>
    </location>
</feature>
<dbReference type="SMART" id="SM00271">
    <property type="entry name" value="DnaJ"/>
    <property type="match status" value="1"/>
</dbReference>
<gene>
    <name evidence="15" type="primary">alkbh8_2</name>
</gene>
<comment type="similarity">
    <text evidence="4">Belongs to the alkB family.</text>
</comment>
<dbReference type="InterPro" id="IPR000504">
    <property type="entry name" value="RRM_dom"/>
</dbReference>
<evidence type="ECO:0000259" key="11">
    <source>
        <dbReference type="PROSITE" id="PS50076"/>
    </source>
</evidence>
<dbReference type="SUPFAM" id="SSF51197">
    <property type="entry name" value="Clavaminate synthase-like"/>
    <property type="match status" value="1"/>
</dbReference>
<name>A0A2H8TGG0_9HEMI</name>
<dbReference type="PRINTS" id="PR00625">
    <property type="entry name" value="JDOMAIN"/>
</dbReference>
<evidence type="ECO:0000313" key="15">
    <source>
        <dbReference type="EMBL" id="MBW13174.1"/>
    </source>
</evidence>
<evidence type="ECO:0000256" key="9">
    <source>
        <dbReference type="ARBA" id="ARBA00023004"/>
    </source>
</evidence>
<dbReference type="SUPFAM" id="SSF144217">
    <property type="entry name" value="CSL zinc finger"/>
    <property type="match status" value="1"/>
</dbReference>
<evidence type="ECO:0000256" key="7">
    <source>
        <dbReference type="ARBA" id="ARBA00022723"/>
    </source>
</evidence>
<evidence type="ECO:0000256" key="4">
    <source>
        <dbReference type="ARBA" id="ARBA00007879"/>
    </source>
</evidence>
<evidence type="ECO:0000256" key="3">
    <source>
        <dbReference type="ARBA" id="ARBA00006169"/>
    </source>
</evidence>
<dbReference type="InterPro" id="IPR037151">
    <property type="entry name" value="AlkB-like_sf"/>
</dbReference>
<dbReference type="CDD" id="cd12431">
    <property type="entry name" value="RRM_ALKBH8"/>
    <property type="match status" value="1"/>
</dbReference>
<evidence type="ECO:0000259" key="13">
    <source>
        <dbReference type="PROSITE" id="PS51074"/>
    </source>
</evidence>
<dbReference type="PANTHER" id="PTHR12463">
    <property type="entry name" value="OXYGENASE-RELATED"/>
    <property type="match status" value="1"/>
</dbReference>
<dbReference type="InterPro" id="IPR032857">
    <property type="entry name" value="ALKBH4"/>
</dbReference>
<keyword evidence="6" id="KW-0949">S-adenosyl-L-methionine</keyword>
<proteinExistence type="inferred from homology"/>
<evidence type="ECO:0000259" key="14">
    <source>
        <dbReference type="PROSITE" id="PS51471"/>
    </source>
</evidence>
<dbReference type="SUPFAM" id="SSF54928">
    <property type="entry name" value="RNA-binding domain, RBD"/>
    <property type="match status" value="1"/>
</dbReference>
<protein>
    <submittedName>
        <fullName evidence="15">Alkylated DNA repair protein alkB 8</fullName>
    </submittedName>
</protein>
<reference evidence="15" key="1">
    <citation type="submission" date="2017-10" db="EMBL/GenBank/DDBJ databases">
        <title>Transcriptome Assembly of Sugarcane Aphid Adults.</title>
        <authorList>
            <person name="Scully E.D."/>
            <person name="Palmer N.A."/>
            <person name="Geib S.M."/>
            <person name="Sarath G."/>
            <person name="Sattler S.E."/>
        </authorList>
    </citation>
    <scope>NUCLEOTIDE SEQUENCE</scope>
    <source>
        <tissue evidence="15">Whole body</tissue>
    </source>
</reference>
<comment type="subcellular location">
    <subcellularLocation>
        <location evidence="2">Cytoplasm</location>
    </subcellularLocation>
</comment>
<dbReference type="InterPro" id="IPR035979">
    <property type="entry name" value="RBD_domain_sf"/>
</dbReference>
<keyword evidence="8 10" id="KW-0694">RNA-binding</keyword>
<dbReference type="PANTHER" id="PTHR12463:SF1">
    <property type="entry name" value="2-OXOGLUTARATE AND FE-DEPENDENT OXYGENASE FAMILY PROTEIN"/>
    <property type="match status" value="1"/>
</dbReference>
<dbReference type="AlphaFoldDB" id="A0A2H8TGG0"/>
<evidence type="ECO:0000256" key="6">
    <source>
        <dbReference type="ARBA" id="ARBA00022691"/>
    </source>
</evidence>
<feature type="domain" description="DPH-type MB" evidence="13">
    <location>
        <begin position="389"/>
        <end position="449"/>
    </location>
</feature>
<dbReference type="Pfam" id="PF00076">
    <property type="entry name" value="RRM_1"/>
    <property type="match status" value="1"/>
</dbReference>
<dbReference type="Gene3D" id="3.30.70.330">
    <property type="match status" value="1"/>
</dbReference>
<dbReference type="GO" id="GO:0003723">
    <property type="term" value="F:RNA binding"/>
    <property type="evidence" value="ECO:0007669"/>
    <property type="project" value="UniProtKB-UniRule"/>
</dbReference>
<dbReference type="InterPro" id="IPR007872">
    <property type="entry name" value="DPH_MB_dom"/>
</dbReference>
<keyword evidence="5" id="KW-0963">Cytoplasm</keyword>
<evidence type="ECO:0000256" key="2">
    <source>
        <dbReference type="ARBA" id="ARBA00004496"/>
    </source>
</evidence>
<dbReference type="Gene3D" id="3.10.660.10">
    <property type="entry name" value="DPH Zinc finger"/>
    <property type="match status" value="1"/>
</dbReference>
<dbReference type="GO" id="GO:0032451">
    <property type="term" value="F:demethylase activity"/>
    <property type="evidence" value="ECO:0007669"/>
    <property type="project" value="TreeGrafter"/>
</dbReference>
<feature type="domain" description="RRM" evidence="12">
    <location>
        <begin position="30"/>
        <end position="90"/>
    </location>
</feature>
<dbReference type="InterPro" id="IPR027450">
    <property type="entry name" value="AlkB-like"/>
</dbReference>
<dbReference type="Pfam" id="PF00226">
    <property type="entry name" value="DnaJ"/>
    <property type="match status" value="1"/>
</dbReference>
<feature type="domain" description="Fe2OG dioxygenase" evidence="14">
    <location>
        <begin position="197"/>
        <end position="301"/>
    </location>
</feature>
<dbReference type="GO" id="GO:0016491">
    <property type="term" value="F:oxidoreductase activity"/>
    <property type="evidence" value="ECO:0007669"/>
    <property type="project" value="TreeGrafter"/>
</dbReference>
<evidence type="ECO:0000256" key="10">
    <source>
        <dbReference type="PROSITE-ProRule" id="PRU00176"/>
    </source>
</evidence>
<comment type="similarity">
    <text evidence="3">Belongs to the DPH4 family.</text>
</comment>
<dbReference type="InterPro" id="IPR036869">
    <property type="entry name" value="J_dom_sf"/>
</dbReference>
<dbReference type="EMBL" id="GFXV01001369">
    <property type="protein sequence ID" value="MBW13174.1"/>
    <property type="molecule type" value="Transcribed_RNA"/>
</dbReference>
<evidence type="ECO:0000259" key="12">
    <source>
        <dbReference type="PROSITE" id="PS50102"/>
    </source>
</evidence>
<accession>A0A2H8TGG0</accession>
<dbReference type="Pfam" id="PF05207">
    <property type="entry name" value="Zn_ribbon_CSL"/>
    <property type="match status" value="1"/>
</dbReference>